<reference evidence="2 3" key="1">
    <citation type="submission" date="2013-11" db="EMBL/GenBank/DDBJ databases">
        <title>Draft genome of the bovine lungworm Dictyocaulus viviparus.</title>
        <authorList>
            <person name="Mitreva M."/>
        </authorList>
    </citation>
    <scope>NUCLEOTIDE SEQUENCE [LARGE SCALE GENOMIC DNA]</scope>
    <source>
        <strain evidence="2 3">HannoverDv2000</strain>
    </source>
</reference>
<dbReference type="SUPFAM" id="SSF49354">
    <property type="entry name" value="PapD-like"/>
    <property type="match status" value="1"/>
</dbReference>
<dbReference type="PANTHER" id="PTHR22947">
    <property type="entry name" value="MAJOR SPERM PROTEIN"/>
    <property type="match status" value="1"/>
</dbReference>
<evidence type="ECO:0000313" key="3">
    <source>
        <dbReference type="Proteomes" id="UP000053766"/>
    </source>
</evidence>
<dbReference type="InterPro" id="IPR000535">
    <property type="entry name" value="MSP_dom"/>
</dbReference>
<evidence type="ECO:0000313" key="2">
    <source>
        <dbReference type="EMBL" id="KJH48444.1"/>
    </source>
</evidence>
<dbReference type="Pfam" id="PF00635">
    <property type="entry name" value="Motile_Sperm"/>
    <property type="match status" value="1"/>
</dbReference>
<sequence length="111" mass="12078">MGYELSIDPAKCRITASGGSSKHKLVNHCDRNLAYRIVFQEKSKYSVPMEKAVGVIEVGRTVDFDITRQAGKGPQEELAVEYFPVSKTGDASKSCYGELAGKTTMKLVSDG</sequence>
<dbReference type="InterPro" id="IPR051774">
    <property type="entry name" value="Sperm-specific_class_P"/>
</dbReference>
<accession>A0A0D8XXF2</accession>
<gene>
    <name evidence="2" type="ORF">DICVIV_05489</name>
</gene>
<reference evidence="3" key="2">
    <citation type="journal article" date="2016" name="Sci. Rep.">
        <title>Dictyocaulus viviparus genome, variome and transcriptome elucidate lungworm biology and support future intervention.</title>
        <authorList>
            <person name="McNulty S.N."/>
            <person name="Strube C."/>
            <person name="Rosa B.A."/>
            <person name="Martin J.C."/>
            <person name="Tyagi R."/>
            <person name="Choi Y.J."/>
            <person name="Wang Q."/>
            <person name="Hallsworth Pepin K."/>
            <person name="Zhang X."/>
            <person name="Ozersky P."/>
            <person name="Wilson R.K."/>
            <person name="Sternberg P.W."/>
            <person name="Gasser R.B."/>
            <person name="Mitreva M."/>
        </authorList>
    </citation>
    <scope>NUCLEOTIDE SEQUENCE [LARGE SCALE GENOMIC DNA]</scope>
    <source>
        <strain evidence="3">HannoverDv2000</strain>
    </source>
</reference>
<evidence type="ECO:0000259" key="1">
    <source>
        <dbReference type="Pfam" id="PF00635"/>
    </source>
</evidence>
<dbReference type="OrthoDB" id="5813979at2759"/>
<proteinExistence type="predicted"/>
<protein>
    <submittedName>
        <fullName evidence="2">MSP domain protein</fullName>
    </submittedName>
</protein>
<feature type="domain" description="MSP" evidence="1">
    <location>
        <begin position="4"/>
        <end position="95"/>
    </location>
</feature>
<dbReference type="PANTHER" id="PTHR22947:SF39">
    <property type="entry name" value="MSP DOMAIN-CONTAINING PROTEIN"/>
    <property type="match status" value="1"/>
</dbReference>
<organism evidence="2 3">
    <name type="scientific">Dictyocaulus viviparus</name>
    <name type="common">Bovine lungworm</name>
    <dbReference type="NCBI Taxonomy" id="29172"/>
    <lineage>
        <taxon>Eukaryota</taxon>
        <taxon>Metazoa</taxon>
        <taxon>Ecdysozoa</taxon>
        <taxon>Nematoda</taxon>
        <taxon>Chromadorea</taxon>
        <taxon>Rhabditida</taxon>
        <taxon>Rhabditina</taxon>
        <taxon>Rhabditomorpha</taxon>
        <taxon>Strongyloidea</taxon>
        <taxon>Metastrongylidae</taxon>
        <taxon>Dictyocaulus</taxon>
    </lineage>
</organism>
<keyword evidence="3" id="KW-1185">Reference proteome</keyword>
<dbReference type="AlphaFoldDB" id="A0A0D8XXF2"/>
<dbReference type="Gene3D" id="2.60.40.10">
    <property type="entry name" value="Immunoglobulins"/>
    <property type="match status" value="1"/>
</dbReference>
<dbReference type="EMBL" id="KN716268">
    <property type="protein sequence ID" value="KJH48444.1"/>
    <property type="molecule type" value="Genomic_DNA"/>
</dbReference>
<dbReference type="Proteomes" id="UP000053766">
    <property type="component" value="Unassembled WGS sequence"/>
</dbReference>
<dbReference type="InterPro" id="IPR013783">
    <property type="entry name" value="Ig-like_fold"/>
</dbReference>
<dbReference type="InterPro" id="IPR008962">
    <property type="entry name" value="PapD-like_sf"/>
</dbReference>
<name>A0A0D8XXF2_DICVI</name>